<dbReference type="InterPro" id="IPR035965">
    <property type="entry name" value="PAS-like_dom_sf"/>
</dbReference>
<dbReference type="Pfam" id="PF00672">
    <property type="entry name" value="HAMP"/>
    <property type="match status" value="1"/>
</dbReference>
<evidence type="ECO:0000256" key="9">
    <source>
        <dbReference type="ARBA" id="ARBA00022777"/>
    </source>
</evidence>
<dbReference type="Proteomes" id="UP000403266">
    <property type="component" value="Unassembled WGS sequence"/>
</dbReference>
<accession>A0A5N7MLX2</accession>
<evidence type="ECO:0000256" key="13">
    <source>
        <dbReference type="ARBA" id="ARBA00023136"/>
    </source>
</evidence>
<gene>
    <name evidence="19" type="ORF">FS320_22625</name>
</gene>
<dbReference type="PANTHER" id="PTHR43065">
    <property type="entry name" value="SENSOR HISTIDINE KINASE"/>
    <property type="match status" value="1"/>
</dbReference>
<evidence type="ECO:0000256" key="4">
    <source>
        <dbReference type="ARBA" id="ARBA00022475"/>
    </source>
</evidence>
<feature type="transmembrane region" description="Helical" evidence="15">
    <location>
        <begin position="390"/>
        <end position="408"/>
    </location>
</feature>
<comment type="catalytic activity">
    <reaction evidence="1">
        <text>ATP + protein L-histidine = ADP + protein N-phospho-L-histidine.</text>
        <dbReference type="EC" id="2.7.13.3"/>
    </reaction>
</comment>
<reference evidence="19 20" key="1">
    <citation type="journal article" date="2019" name="Syst. Appl. Microbiol.">
        <title>Microvirga tunisiensis sp. nov., a root nodule symbiotic bacterium isolated from Lupinus micranthus and L. luteus grown in Northern Tunisia.</title>
        <authorList>
            <person name="Msaddak A."/>
            <person name="Rejili M."/>
            <person name="Duran D."/>
            <person name="Mars M."/>
            <person name="Palacios J.M."/>
            <person name="Ruiz-Argueso T."/>
            <person name="Rey L."/>
            <person name="Imperial J."/>
        </authorList>
    </citation>
    <scope>NUCLEOTIDE SEQUENCE [LARGE SCALE GENOMIC DNA]</scope>
    <source>
        <strain evidence="19 20">Lmie10</strain>
    </source>
</reference>
<dbReference type="RefSeq" id="WP_152714193.1">
    <property type="nucleotide sequence ID" value="NZ_VOSJ01000114.1"/>
</dbReference>
<dbReference type="GO" id="GO:0005886">
    <property type="term" value="C:plasma membrane"/>
    <property type="evidence" value="ECO:0007669"/>
    <property type="project" value="UniProtKB-SubCell"/>
</dbReference>
<dbReference type="InterPro" id="IPR013767">
    <property type="entry name" value="PAS_fold"/>
</dbReference>
<evidence type="ECO:0000256" key="10">
    <source>
        <dbReference type="ARBA" id="ARBA00022840"/>
    </source>
</evidence>
<dbReference type="PIRSF" id="PIRSF037532">
    <property type="entry name" value="STHK_NtrY"/>
    <property type="match status" value="1"/>
</dbReference>
<dbReference type="SMART" id="SM00388">
    <property type="entry name" value="HisKA"/>
    <property type="match status" value="1"/>
</dbReference>
<evidence type="ECO:0000256" key="2">
    <source>
        <dbReference type="ARBA" id="ARBA00004651"/>
    </source>
</evidence>
<dbReference type="SUPFAM" id="SSF158472">
    <property type="entry name" value="HAMP domain-like"/>
    <property type="match status" value="1"/>
</dbReference>
<feature type="transmembrane region" description="Helical" evidence="15">
    <location>
        <begin position="95"/>
        <end position="116"/>
    </location>
</feature>
<feature type="transmembrane region" description="Helical" evidence="15">
    <location>
        <begin position="293"/>
        <end position="318"/>
    </location>
</feature>
<keyword evidence="13 15" id="KW-0472">Membrane</keyword>
<dbReference type="AlphaFoldDB" id="A0A5N7MLX2"/>
<protein>
    <recommendedName>
        <fullName evidence="3">histidine kinase</fullName>
        <ecNumber evidence="3">2.7.13.3</ecNumber>
    </recommendedName>
</protein>
<dbReference type="PROSITE" id="PS50885">
    <property type="entry name" value="HAMP"/>
    <property type="match status" value="1"/>
</dbReference>
<dbReference type="InterPro" id="IPR000014">
    <property type="entry name" value="PAS"/>
</dbReference>
<evidence type="ECO:0000256" key="3">
    <source>
        <dbReference type="ARBA" id="ARBA00012438"/>
    </source>
</evidence>
<dbReference type="PANTHER" id="PTHR43065:SF10">
    <property type="entry name" value="PEROXIDE STRESS-ACTIVATED HISTIDINE KINASE MAK3"/>
    <property type="match status" value="1"/>
</dbReference>
<feature type="domain" description="PAS" evidence="17">
    <location>
        <begin position="384"/>
        <end position="456"/>
    </location>
</feature>
<dbReference type="SMART" id="SM00304">
    <property type="entry name" value="HAMP"/>
    <property type="match status" value="1"/>
</dbReference>
<evidence type="ECO:0000256" key="5">
    <source>
        <dbReference type="ARBA" id="ARBA00022553"/>
    </source>
</evidence>
<dbReference type="Gene3D" id="3.30.450.20">
    <property type="entry name" value="PAS domain"/>
    <property type="match status" value="1"/>
</dbReference>
<dbReference type="Pfam" id="PF19312">
    <property type="entry name" value="NtrY_N"/>
    <property type="match status" value="1"/>
</dbReference>
<keyword evidence="10" id="KW-0067">ATP-binding</keyword>
<evidence type="ECO:0000256" key="14">
    <source>
        <dbReference type="SAM" id="MobiDB-lite"/>
    </source>
</evidence>
<feature type="region of interest" description="Disordered" evidence="14">
    <location>
        <begin position="728"/>
        <end position="749"/>
    </location>
</feature>
<comment type="caution">
    <text evidence="19">The sequence shown here is derived from an EMBL/GenBank/DDBJ whole genome shotgun (WGS) entry which is preliminary data.</text>
</comment>
<keyword evidence="20" id="KW-1185">Reference proteome</keyword>
<organism evidence="19 20">
    <name type="scientific">Microvirga tunisiensis</name>
    <dbReference type="NCBI Taxonomy" id="2108360"/>
    <lineage>
        <taxon>Bacteria</taxon>
        <taxon>Pseudomonadati</taxon>
        <taxon>Pseudomonadota</taxon>
        <taxon>Alphaproteobacteria</taxon>
        <taxon>Hyphomicrobiales</taxon>
        <taxon>Methylobacteriaceae</taxon>
        <taxon>Microvirga</taxon>
    </lineage>
</organism>
<dbReference type="GO" id="GO:0005524">
    <property type="term" value="F:ATP binding"/>
    <property type="evidence" value="ECO:0007669"/>
    <property type="project" value="UniProtKB-KW"/>
</dbReference>
<keyword evidence="7 15" id="KW-0812">Transmembrane</keyword>
<feature type="transmembrane region" description="Helical" evidence="15">
    <location>
        <begin position="54"/>
        <end position="75"/>
    </location>
</feature>
<dbReference type="Gene3D" id="3.30.565.10">
    <property type="entry name" value="Histidine kinase-like ATPase, C-terminal domain"/>
    <property type="match status" value="1"/>
</dbReference>
<dbReference type="InterPro" id="IPR003660">
    <property type="entry name" value="HAMP_dom"/>
</dbReference>
<dbReference type="InterPro" id="IPR045671">
    <property type="entry name" value="NtrY-like_N"/>
</dbReference>
<name>A0A5N7MLX2_9HYPH</name>
<evidence type="ECO:0000256" key="8">
    <source>
        <dbReference type="ARBA" id="ARBA00022741"/>
    </source>
</evidence>
<dbReference type="CDD" id="cd06225">
    <property type="entry name" value="HAMP"/>
    <property type="match status" value="1"/>
</dbReference>
<feature type="transmembrane region" description="Helical" evidence="15">
    <location>
        <begin position="20"/>
        <end position="42"/>
    </location>
</feature>
<dbReference type="InterPro" id="IPR017232">
    <property type="entry name" value="NtrY"/>
</dbReference>
<keyword evidence="9 19" id="KW-0418">Kinase</keyword>
<dbReference type="Pfam" id="PF02518">
    <property type="entry name" value="HATPase_c"/>
    <property type="match status" value="1"/>
</dbReference>
<dbReference type="GO" id="GO:0000155">
    <property type="term" value="F:phosphorelay sensor kinase activity"/>
    <property type="evidence" value="ECO:0007669"/>
    <property type="project" value="InterPro"/>
</dbReference>
<dbReference type="NCBIfam" id="TIGR00229">
    <property type="entry name" value="sensory_box"/>
    <property type="match status" value="1"/>
</dbReference>
<evidence type="ECO:0000256" key="6">
    <source>
        <dbReference type="ARBA" id="ARBA00022679"/>
    </source>
</evidence>
<evidence type="ECO:0000313" key="19">
    <source>
        <dbReference type="EMBL" id="MPR27883.1"/>
    </source>
</evidence>
<feature type="domain" description="HAMP" evidence="18">
    <location>
        <begin position="319"/>
        <end position="372"/>
    </location>
</feature>
<dbReference type="InterPro" id="IPR036097">
    <property type="entry name" value="HisK_dim/P_sf"/>
</dbReference>
<dbReference type="Pfam" id="PF00512">
    <property type="entry name" value="HisKA"/>
    <property type="match status" value="1"/>
</dbReference>
<evidence type="ECO:0000259" key="18">
    <source>
        <dbReference type="PROSITE" id="PS50885"/>
    </source>
</evidence>
<keyword evidence="11 15" id="KW-1133">Transmembrane helix</keyword>
<keyword evidence="8" id="KW-0547">Nucleotide-binding</keyword>
<evidence type="ECO:0000259" key="16">
    <source>
        <dbReference type="PROSITE" id="PS50109"/>
    </source>
</evidence>
<keyword evidence="6" id="KW-0808">Transferase</keyword>
<evidence type="ECO:0000256" key="7">
    <source>
        <dbReference type="ARBA" id="ARBA00022692"/>
    </source>
</evidence>
<dbReference type="InterPro" id="IPR004358">
    <property type="entry name" value="Sig_transdc_His_kin-like_C"/>
</dbReference>
<keyword evidence="5" id="KW-0597">Phosphoprotein</keyword>
<dbReference type="SMART" id="SM00387">
    <property type="entry name" value="HATPase_c"/>
    <property type="match status" value="1"/>
</dbReference>
<evidence type="ECO:0000256" key="1">
    <source>
        <dbReference type="ARBA" id="ARBA00000085"/>
    </source>
</evidence>
<feature type="domain" description="Histidine kinase" evidence="16">
    <location>
        <begin position="509"/>
        <end position="728"/>
    </location>
</feature>
<dbReference type="SUPFAM" id="SSF55874">
    <property type="entry name" value="ATPase domain of HSP90 chaperone/DNA topoisomerase II/histidine kinase"/>
    <property type="match status" value="1"/>
</dbReference>
<dbReference type="OrthoDB" id="9776727at2"/>
<evidence type="ECO:0000256" key="11">
    <source>
        <dbReference type="ARBA" id="ARBA00022989"/>
    </source>
</evidence>
<dbReference type="GO" id="GO:0006355">
    <property type="term" value="P:regulation of DNA-templated transcription"/>
    <property type="evidence" value="ECO:0007669"/>
    <property type="project" value="InterPro"/>
</dbReference>
<dbReference type="SMART" id="SM00091">
    <property type="entry name" value="PAS"/>
    <property type="match status" value="1"/>
</dbReference>
<dbReference type="CDD" id="cd00082">
    <property type="entry name" value="HisKA"/>
    <property type="match status" value="1"/>
</dbReference>
<dbReference type="Gene3D" id="1.10.287.130">
    <property type="match status" value="1"/>
</dbReference>
<evidence type="ECO:0000259" key="17">
    <source>
        <dbReference type="PROSITE" id="PS50112"/>
    </source>
</evidence>
<dbReference type="PRINTS" id="PR00344">
    <property type="entry name" value="BCTRLSENSOR"/>
</dbReference>
<evidence type="ECO:0000313" key="20">
    <source>
        <dbReference type="Proteomes" id="UP000403266"/>
    </source>
</evidence>
<dbReference type="FunFam" id="1.10.287.130:FF:000107">
    <property type="entry name" value="Sensor histidine kinase YycG"/>
    <property type="match status" value="1"/>
</dbReference>
<sequence length="749" mass="82343">MIEQDTIAQRQTAEPSQSGLGWLGYGAVLSALASALATFLILAGATPLLPTHNVVVWVFLLNGLLIALLLGIVAWQTRKLVRERKAGAAAAGLHVRIVGLFSLVAVLPAILVAAVATVTLERGLDPWFTGALKDLMTNTVSIARSYREMQCRTLARETQLMAADLNRAKVLYDADRNLFREFMNSRSVFLGFPLAMIVDPDGSVVERIEVKKLENVPQPTQIDLQEASNREALCLFPKSGNIFRSALKLEAHGGRILYVAREVDPRALEFPQVAEAGVAFYEALDQKKAGIQIAFASMFTLIALIVLLSAVWFGLNFANRLVAPIRRLIHATDQVATGNFYVQVPVRRGEGDLGHLGETFNKMTSELRRQHDGLTTASDLMDRRRRFTEAVLAGVSAGVIGVNARGLITIVNPSTEALLGTSHKELLGQPITMILPEVAPLVEEMSQGRQRLMQQQIHISRKGKERTINVRVTSEQARGGQRDLVITLDDITDLVLAQRTSAWADVARRIAHEIKNPLTPIQLSAERIRRKYGKVITTDREVFDQCTDTIVRQVDDIKRMVDEFSSFARMPKPTIGNEDLAETIRQVVFMMKIAHPEIEFVDRVPAGSLIAPFDRRLVSQAVTNIVKNATEAIAAVPEDERGQAQISVLIDDTHPDYLILAVSDNGKGFPVEGRQRLLEPYMTTREGGTGLGLPIVAKILEDHGGGMELADNPTGRGGQVRMWIPKTKHVASEETSAASSRNDSRRASL</sequence>
<dbReference type="SUPFAM" id="SSF47384">
    <property type="entry name" value="Homodimeric domain of signal transducing histidine kinase"/>
    <property type="match status" value="1"/>
</dbReference>
<dbReference type="EC" id="2.7.13.3" evidence="3"/>
<evidence type="ECO:0000256" key="15">
    <source>
        <dbReference type="SAM" id="Phobius"/>
    </source>
</evidence>
<dbReference type="Pfam" id="PF00989">
    <property type="entry name" value="PAS"/>
    <property type="match status" value="1"/>
</dbReference>
<comment type="subcellular location">
    <subcellularLocation>
        <location evidence="2">Cell membrane</location>
        <topology evidence="2">Multi-pass membrane protein</topology>
    </subcellularLocation>
</comment>
<dbReference type="Gene3D" id="6.10.340.10">
    <property type="match status" value="1"/>
</dbReference>
<dbReference type="InterPro" id="IPR003594">
    <property type="entry name" value="HATPase_dom"/>
</dbReference>
<dbReference type="CDD" id="cd00130">
    <property type="entry name" value="PAS"/>
    <property type="match status" value="1"/>
</dbReference>
<keyword evidence="12" id="KW-0902">Two-component regulatory system</keyword>
<dbReference type="InterPro" id="IPR005467">
    <property type="entry name" value="His_kinase_dom"/>
</dbReference>
<proteinExistence type="predicted"/>
<dbReference type="PROSITE" id="PS50112">
    <property type="entry name" value="PAS"/>
    <property type="match status" value="1"/>
</dbReference>
<dbReference type="PROSITE" id="PS50109">
    <property type="entry name" value="HIS_KIN"/>
    <property type="match status" value="1"/>
</dbReference>
<dbReference type="InterPro" id="IPR036890">
    <property type="entry name" value="HATPase_C_sf"/>
</dbReference>
<evidence type="ECO:0000256" key="12">
    <source>
        <dbReference type="ARBA" id="ARBA00023012"/>
    </source>
</evidence>
<dbReference type="InterPro" id="IPR003661">
    <property type="entry name" value="HisK_dim/P_dom"/>
</dbReference>
<dbReference type="EMBL" id="VOSK01000112">
    <property type="protein sequence ID" value="MPR27883.1"/>
    <property type="molecule type" value="Genomic_DNA"/>
</dbReference>
<dbReference type="SUPFAM" id="SSF55785">
    <property type="entry name" value="PYP-like sensor domain (PAS domain)"/>
    <property type="match status" value="1"/>
</dbReference>
<keyword evidence="4" id="KW-1003">Cell membrane</keyword>